<keyword evidence="1" id="KW-0175">Coiled coil</keyword>
<gene>
    <name evidence="3" type="ORF">Z520_07818</name>
</gene>
<dbReference type="AlphaFoldDB" id="A0A0D2JSW0"/>
<sequence>MLRTTLRSAAHDAAEWEAEDVTAILNEEAANSTRSSPRKRKRESRGGVHASSPLNKRIQIESPTQTASDAAVATTASPSRRKSGRLQARKSLSALTSVKPRDLFEIPDSPESKFVTKPSLDPIIKLRPLNKRIEQTESPFKGKGVLETRTNALVNLDDSPKKRPVRTRIEKIGRSLHKARRPASKLRETTTTTGQEPFDGEDIFEASQREDPADDLSDHGRRASQEGPSNKEVSSKASKKLLRSKTQLPAESSRDADPEIERNPQDPARSSNPLSEAANQTLANEITEPDVVDEVIEESGEEEVDNAANEEGQKEVDNPENEVGPLQQSQRPRTRAERDVAEQTAAEEEAKREQMVKDALSGIEIAAQVYACKDAWTESLVAAAEIAENRTSSGPESIKGRACAREFKKMVHIYKRIDRGKSGSPGRLEHEKQETLGLLKQRCKLICGFHHKPDMKFDLERKKMIQDIYEHLIPSSLELAKRALKALFQNDELSLTALEEICQLLNITSKLVKGARAWTPRPQLGNAVKRKTHSDIKPNVETIVENYDRAIDEDDQKRFVDELEVRQKQNLERLEAEHQRMKETRLAKYRQYRSHYNHDDAAIPAKSLSGSQRQFVDIDEILIDNEGDLADSQHRYETGHVNGSDAPTRPRLRREPTEDIPPPDETKWGEKELTVLVNALQKYTSESRWEDIIDTYGGPRGILEKYDMDQIMAKARWVKQTMARQLEDELDESWNWLRSVPG</sequence>
<dbReference type="EMBL" id="KN848077">
    <property type="protein sequence ID" value="KIX96552.1"/>
    <property type="molecule type" value="Genomic_DNA"/>
</dbReference>
<feature type="compositionally biased region" description="Basic residues" evidence="2">
    <location>
        <begin position="174"/>
        <end position="184"/>
    </location>
</feature>
<feature type="compositionally biased region" description="Basic and acidic residues" evidence="2">
    <location>
        <begin position="252"/>
        <end position="264"/>
    </location>
</feature>
<feature type="compositionally biased region" description="Basic residues" evidence="2">
    <location>
        <begin position="79"/>
        <end position="88"/>
    </location>
</feature>
<feature type="compositionally biased region" description="Basic and acidic residues" evidence="2">
    <location>
        <begin position="207"/>
        <end position="224"/>
    </location>
</feature>
<feature type="compositionally biased region" description="Polar residues" evidence="2">
    <location>
        <begin position="268"/>
        <end position="284"/>
    </location>
</feature>
<evidence type="ECO:0000313" key="3">
    <source>
        <dbReference type="EMBL" id="KIX96552.1"/>
    </source>
</evidence>
<feature type="region of interest" description="Disordered" evidence="2">
    <location>
        <begin position="157"/>
        <end position="353"/>
    </location>
</feature>
<feature type="coiled-coil region" evidence="1">
    <location>
        <begin position="564"/>
        <end position="591"/>
    </location>
</feature>
<evidence type="ECO:0000256" key="2">
    <source>
        <dbReference type="SAM" id="MobiDB-lite"/>
    </source>
</evidence>
<keyword evidence="4" id="KW-1185">Reference proteome</keyword>
<name>A0A0D2JSW0_9EURO</name>
<dbReference type="RefSeq" id="XP_016630675.1">
    <property type="nucleotide sequence ID" value="XM_016778315.1"/>
</dbReference>
<dbReference type="VEuPathDB" id="FungiDB:Z520_07818"/>
<evidence type="ECO:0000313" key="4">
    <source>
        <dbReference type="Proteomes" id="UP000053411"/>
    </source>
</evidence>
<dbReference type="OrthoDB" id="4161349at2759"/>
<feature type="region of interest" description="Disordered" evidence="2">
    <location>
        <begin position="635"/>
        <end position="667"/>
    </location>
</feature>
<reference evidence="3 4" key="1">
    <citation type="submission" date="2015-01" db="EMBL/GenBank/DDBJ databases">
        <title>The Genome Sequence of Fonsecaea multimorphosa CBS 102226.</title>
        <authorList>
            <consortium name="The Broad Institute Genomics Platform"/>
            <person name="Cuomo C."/>
            <person name="de Hoog S."/>
            <person name="Gorbushina A."/>
            <person name="Stielow B."/>
            <person name="Teixiera M."/>
            <person name="Abouelleil A."/>
            <person name="Chapman S.B."/>
            <person name="Priest M."/>
            <person name="Young S.K."/>
            <person name="Wortman J."/>
            <person name="Nusbaum C."/>
            <person name="Birren B."/>
        </authorList>
    </citation>
    <scope>NUCLEOTIDE SEQUENCE [LARGE SCALE GENOMIC DNA]</scope>
    <source>
        <strain evidence="3 4">CBS 102226</strain>
    </source>
</reference>
<dbReference type="GeneID" id="27713564"/>
<feature type="compositionally biased region" description="Acidic residues" evidence="2">
    <location>
        <begin position="287"/>
        <end position="305"/>
    </location>
</feature>
<evidence type="ECO:0000256" key="1">
    <source>
        <dbReference type="SAM" id="Coils"/>
    </source>
</evidence>
<dbReference type="STRING" id="1442371.A0A0D2JSW0"/>
<feature type="compositionally biased region" description="Low complexity" evidence="2">
    <location>
        <begin position="66"/>
        <end position="78"/>
    </location>
</feature>
<dbReference type="Proteomes" id="UP000053411">
    <property type="component" value="Unassembled WGS sequence"/>
</dbReference>
<accession>A0A0D2JSW0</accession>
<protein>
    <submittedName>
        <fullName evidence="3">Uncharacterized protein</fullName>
    </submittedName>
</protein>
<feature type="region of interest" description="Disordered" evidence="2">
    <location>
        <begin position="26"/>
        <end position="93"/>
    </location>
</feature>
<organism evidence="3 4">
    <name type="scientific">Fonsecaea multimorphosa CBS 102226</name>
    <dbReference type="NCBI Taxonomy" id="1442371"/>
    <lineage>
        <taxon>Eukaryota</taxon>
        <taxon>Fungi</taxon>
        <taxon>Dikarya</taxon>
        <taxon>Ascomycota</taxon>
        <taxon>Pezizomycotina</taxon>
        <taxon>Eurotiomycetes</taxon>
        <taxon>Chaetothyriomycetidae</taxon>
        <taxon>Chaetothyriales</taxon>
        <taxon>Herpotrichiellaceae</taxon>
        <taxon>Fonsecaea</taxon>
    </lineage>
</organism>
<proteinExistence type="predicted"/>